<feature type="compositionally biased region" description="Basic and acidic residues" evidence="5">
    <location>
        <begin position="64"/>
        <end position="74"/>
    </location>
</feature>
<dbReference type="InterPro" id="IPR037682">
    <property type="entry name" value="TonB_C"/>
</dbReference>
<name>A0ABP7RJN0_9SPHN</name>
<keyword evidence="4" id="KW-0472">Membrane</keyword>
<feature type="domain" description="TonB C-terminal" evidence="6">
    <location>
        <begin position="135"/>
        <end position="226"/>
    </location>
</feature>
<evidence type="ECO:0000256" key="2">
    <source>
        <dbReference type="ARBA" id="ARBA00022692"/>
    </source>
</evidence>
<dbReference type="NCBIfam" id="TIGR01352">
    <property type="entry name" value="tonB_Cterm"/>
    <property type="match status" value="1"/>
</dbReference>
<evidence type="ECO:0000256" key="1">
    <source>
        <dbReference type="ARBA" id="ARBA00004167"/>
    </source>
</evidence>
<comment type="subcellular location">
    <subcellularLocation>
        <location evidence="1">Membrane</location>
        <topology evidence="1">Single-pass membrane protein</topology>
    </subcellularLocation>
</comment>
<proteinExistence type="predicted"/>
<dbReference type="Pfam" id="PF03544">
    <property type="entry name" value="TonB_C"/>
    <property type="match status" value="1"/>
</dbReference>
<dbReference type="Proteomes" id="UP001501310">
    <property type="component" value="Unassembled WGS sequence"/>
</dbReference>
<dbReference type="InterPro" id="IPR006260">
    <property type="entry name" value="TonB/TolA_C"/>
</dbReference>
<dbReference type="EMBL" id="BAAAZD010000001">
    <property type="protein sequence ID" value="GAA3998525.1"/>
    <property type="molecule type" value="Genomic_DNA"/>
</dbReference>
<keyword evidence="3" id="KW-1133">Transmembrane helix</keyword>
<evidence type="ECO:0000313" key="7">
    <source>
        <dbReference type="EMBL" id="GAA3998525.1"/>
    </source>
</evidence>
<feature type="region of interest" description="Disordered" evidence="5">
    <location>
        <begin position="51"/>
        <end position="94"/>
    </location>
</feature>
<evidence type="ECO:0000256" key="4">
    <source>
        <dbReference type="ARBA" id="ARBA00023136"/>
    </source>
</evidence>
<evidence type="ECO:0000259" key="6">
    <source>
        <dbReference type="PROSITE" id="PS52015"/>
    </source>
</evidence>
<dbReference type="PROSITE" id="PS52015">
    <property type="entry name" value="TONB_CTD"/>
    <property type="match status" value="1"/>
</dbReference>
<evidence type="ECO:0000313" key="8">
    <source>
        <dbReference type="Proteomes" id="UP001501310"/>
    </source>
</evidence>
<keyword evidence="8" id="KW-1185">Reference proteome</keyword>
<accession>A0ABP7RJN0</accession>
<sequence length="226" mass="24369">MLAYAANQKSRRRLSPSTLFLIGAGHAVALGLLVTARMEIPPIFHPVETDTYNVPLPPPPPDPVDPKPQVRPDNRLPPPDSHFDTPPPTIPMPPSGPAIDVGPPIGSTVPDIGPALSATLPPPTLPPPLPAIERVSARAITPTDLLRPPYPEAKRRTGEEASLHLRLSIDDRGRVTAVDPIGTADPAFLNAARTHLARYWRYKPATEDGRAVASVLTITLRFKLEE</sequence>
<reference evidence="8" key="1">
    <citation type="journal article" date="2019" name="Int. J. Syst. Evol. Microbiol.">
        <title>The Global Catalogue of Microorganisms (GCM) 10K type strain sequencing project: providing services to taxonomists for standard genome sequencing and annotation.</title>
        <authorList>
            <consortium name="The Broad Institute Genomics Platform"/>
            <consortium name="The Broad Institute Genome Sequencing Center for Infectious Disease"/>
            <person name="Wu L."/>
            <person name="Ma J."/>
        </authorList>
    </citation>
    <scope>NUCLEOTIDE SEQUENCE [LARGE SCALE GENOMIC DNA]</scope>
    <source>
        <strain evidence="8">JCM 16603</strain>
    </source>
</reference>
<evidence type="ECO:0000256" key="3">
    <source>
        <dbReference type="ARBA" id="ARBA00022989"/>
    </source>
</evidence>
<organism evidence="7 8">
    <name type="scientific">Sphingomonas humi</name>
    <dbReference type="NCBI Taxonomy" id="335630"/>
    <lineage>
        <taxon>Bacteria</taxon>
        <taxon>Pseudomonadati</taxon>
        <taxon>Pseudomonadota</taxon>
        <taxon>Alphaproteobacteria</taxon>
        <taxon>Sphingomonadales</taxon>
        <taxon>Sphingomonadaceae</taxon>
        <taxon>Sphingomonas</taxon>
    </lineage>
</organism>
<dbReference type="Gene3D" id="3.30.1150.10">
    <property type="match status" value="1"/>
</dbReference>
<feature type="compositionally biased region" description="Pro residues" evidence="5">
    <location>
        <begin position="75"/>
        <end position="94"/>
    </location>
</feature>
<protein>
    <recommendedName>
        <fullName evidence="6">TonB C-terminal domain-containing protein</fullName>
    </recommendedName>
</protein>
<comment type="caution">
    <text evidence="7">The sequence shown here is derived from an EMBL/GenBank/DDBJ whole genome shotgun (WGS) entry which is preliminary data.</text>
</comment>
<keyword evidence="2" id="KW-0812">Transmembrane</keyword>
<evidence type="ECO:0000256" key="5">
    <source>
        <dbReference type="SAM" id="MobiDB-lite"/>
    </source>
</evidence>
<gene>
    <name evidence="7" type="ORF">GCM10022211_05310</name>
</gene>
<dbReference type="RefSeq" id="WP_344708610.1">
    <property type="nucleotide sequence ID" value="NZ_BAAAZD010000001.1"/>
</dbReference>
<dbReference type="SUPFAM" id="SSF74653">
    <property type="entry name" value="TolA/TonB C-terminal domain"/>
    <property type="match status" value="1"/>
</dbReference>